<dbReference type="EMBL" id="ML208383">
    <property type="protein sequence ID" value="TFK67160.1"/>
    <property type="molecule type" value="Genomic_DNA"/>
</dbReference>
<name>A0ACD3ANU8_9AGAR</name>
<evidence type="ECO:0000313" key="2">
    <source>
        <dbReference type="Proteomes" id="UP000308600"/>
    </source>
</evidence>
<reference evidence="1 2" key="1">
    <citation type="journal article" date="2019" name="Nat. Ecol. Evol.">
        <title>Megaphylogeny resolves global patterns of mushroom evolution.</title>
        <authorList>
            <person name="Varga T."/>
            <person name="Krizsan K."/>
            <person name="Foldi C."/>
            <person name="Dima B."/>
            <person name="Sanchez-Garcia M."/>
            <person name="Sanchez-Ramirez S."/>
            <person name="Szollosi G.J."/>
            <person name="Szarkandi J.G."/>
            <person name="Papp V."/>
            <person name="Albert L."/>
            <person name="Andreopoulos W."/>
            <person name="Angelini C."/>
            <person name="Antonin V."/>
            <person name="Barry K.W."/>
            <person name="Bougher N.L."/>
            <person name="Buchanan P."/>
            <person name="Buyck B."/>
            <person name="Bense V."/>
            <person name="Catcheside P."/>
            <person name="Chovatia M."/>
            <person name="Cooper J."/>
            <person name="Damon W."/>
            <person name="Desjardin D."/>
            <person name="Finy P."/>
            <person name="Geml J."/>
            <person name="Haridas S."/>
            <person name="Hughes K."/>
            <person name="Justo A."/>
            <person name="Karasinski D."/>
            <person name="Kautmanova I."/>
            <person name="Kiss B."/>
            <person name="Kocsube S."/>
            <person name="Kotiranta H."/>
            <person name="LaButti K.M."/>
            <person name="Lechner B.E."/>
            <person name="Liimatainen K."/>
            <person name="Lipzen A."/>
            <person name="Lukacs Z."/>
            <person name="Mihaltcheva S."/>
            <person name="Morgado L.N."/>
            <person name="Niskanen T."/>
            <person name="Noordeloos M.E."/>
            <person name="Ohm R.A."/>
            <person name="Ortiz-Santana B."/>
            <person name="Ovrebo C."/>
            <person name="Racz N."/>
            <person name="Riley R."/>
            <person name="Savchenko A."/>
            <person name="Shiryaev A."/>
            <person name="Soop K."/>
            <person name="Spirin V."/>
            <person name="Szebenyi C."/>
            <person name="Tomsovsky M."/>
            <person name="Tulloss R.E."/>
            <person name="Uehling J."/>
            <person name="Grigoriev I.V."/>
            <person name="Vagvolgyi C."/>
            <person name="Papp T."/>
            <person name="Martin F.M."/>
            <person name="Miettinen O."/>
            <person name="Hibbett D.S."/>
            <person name="Nagy L.G."/>
        </authorList>
    </citation>
    <scope>NUCLEOTIDE SEQUENCE [LARGE SCALE GENOMIC DNA]</scope>
    <source>
        <strain evidence="1 2">NL-1719</strain>
    </source>
</reference>
<protein>
    <submittedName>
        <fullName evidence="1">Uncharacterized protein</fullName>
    </submittedName>
</protein>
<sequence length="233" mass="25951">MQEERSTLHPGIRLQGRDPSDAPRRSYQAVDIGRSTLPLSRNSTSRARAAGLFPVPLIVVEFHALTVSLESRNMSTSSPYGPRSVESSRTGISRTRLTTWCPVPTQRHMAILTFSPIRPLDIQYPILSTQPQNLPLLSVPEANTDSQSKIVYSWILLSTSQVTPDIIRKEHEYFQSDTVRLSSIGVLELFPHHDLEKVSPNHDELIEPLLPSCSPDGFVGASEFTCDICECKS</sequence>
<gene>
    <name evidence="1" type="ORF">BDN72DRAFT_899189</name>
</gene>
<accession>A0ACD3ANU8</accession>
<evidence type="ECO:0000313" key="1">
    <source>
        <dbReference type="EMBL" id="TFK67160.1"/>
    </source>
</evidence>
<organism evidence="1 2">
    <name type="scientific">Pluteus cervinus</name>
    <dbReference type="NCBI Taxonomy" id="181527"/>
    <lineage>
        <taxon>Eukaryota</taxon>
        <taxon>Fungi</taxon>
        <taxon>Dikarya</taxon>
        <taxon>Basidiomycota</taxon>
        <taxon>Agaricomycotina</taxon>
        <taxon>Agaricomycetes</taxon>
        <taxon>Agaricomycetidae</taxon>
        <taxon>Agaricales</taxon>
        <taxon>Pluteineae</taxon>
        <taxon>Pluteaceae</taxon>
        <taxon>Pluteus</taxon>
    </lineage>
</organism>
<dbReference type="Proteomes" id="UP000308600">
    <property type="component" value="Unassembled WGS sequence"/>
</dbReference>
<proteinExistence type="predicted"/>
<keyword evidence="2" id="KW-1185">Reference proteome</keyword>